<gene>
    <name evidence="4" type="ORF">P343_14420</name>
</gene>
<feature type="domain" description="N-acetyltransferase" evidence="3">
    <location>
        <begin position="1"/>
        <end position="158"/>
    </location>
</feature>
<dbReference type="eggNOG" id="COG1247">
    <property type="taxonomic scope" value="Bacteria"/>
</dbReference>
<dbReference type="Gene3D" id="3.40.630.30">
    <property type="match status" value="1"/>
</dbReference>
<dbReference type="AlphaFoldDB" id="V6IWH7"/>
<evidence type="ECO:0000259" key="3">
    <source>
        <dbReference type="PROSITE" id="PS51186"/>
    </source>
</evidence>
<name>V6IWH7_9BACL</name>
<dbReference type="InterPro" id="IPR000182">
    <property type="entry name" value="GNAT_dom"/>
</dbReference>
<dbReference type="EMBL" id="AWTC01000016">
    <property type="protein sequence ID" value="EST10921.1"/>
    <property type="molecule type" value="Genomic_DNA"/>
</dbReference>
<keyword evidence="1" id="KW-0808">Transferase</keyword>
<evidence type="ECO:0000313" key="4">
    <source>
        <dbReference type="EMBL" id="EST10921.1"/>
    </source>
</evidence>
<dbReference type="RefSeq" id="WP_023511112.1">
    <property type="nucleotide sequence ID" value="NZ_AWTC01000016.1"/>
</dbReference>
<reference evidence="4 5" key="1">
    <citation type="journal article" date="2013" name="Genome Announc.">
        <title>Genome Sequence of Sporolactobacillus laevolacticus DSM442, an Efficient Polymer-Grade D-Lactate Producer from Agricultural Waste Cottonseed as a Nitrogen Source.</title>
        <authorList>
            <person name="Wang H."/>
            <person name="Wang L."/>
            <person name="Ju J."/>
            <person name="Yu B."/>
            <person name="Ma Y."/>
        </authorList>
    </citation>
    <scope>NUCLEOTIDE SEQUENCE [LARGE SCALE GENOMIC DNA]</scope>
    <source>
        <strain evidence="4 5">DSM 442</strain>
    </source>
</reference>
<sequence length="158" mass="17854">MEYRKAVLSDSDRLAQLRVAMLNEDEDYSYQFNTVLFDNTKEFIEQGLTNGSSVLWVALAGDLIVTMCCVTFFTLPPNDWCPNGKTAYIGNLYTLPDFRKKGIASRLLQLVIDEAKNYECARILLHTTDMGKGLYEKHGFEQSPTAMAFYPFGITPGK</sequence>
<dbReference type="CDD" id="cd04301">
    <property type="entry name" value="NAT_SF"/>
    <property type="match status" value="1"/>
</dbReference>
<dbReference type="Proteomes" id="UP000018296">
    <property type="component" value="Unassembled WGS sequence"/>
</dbReference>
<dbReference type="PANTHER" id="PTHR43877">
    <property type="entry name" value="AMINOALKYLPHOSPHONATE N-ACETYLTRANSFERASE-RELATED-RELATED"/>
    <property type="match status" value="1"/>
</dbReference>
<comment type="caution">
    <text evidence="4">The sequence shown here is derived from an EMBL/GenBank/DDBJ whole genome shotgun (WGS) entry which is preliminary data.</text>
</comment>
<evidence type="ECO:0000256" key="2">
    <source>
        <dbReference type="ARBA" id="ARBA00023315"/>
    </source>
</evidence>
<proteinExistence type="predicted"/>
<protein>
    <recommendedName>
        <fullName evidence="3">N-acetyltransferase domain-containing protein</fullName>
    </recommendedName>
</protein>
<dbReference type="PATRIC" id="fig|1395513.3.peg.2927"/>
<accession>V6IWH7</accession>
<dbReference type="OrthoDB" id="119498at2"/>
<dbReference type="PROSITE" id="PS51186">
    <property type="entry name" value="GNAT"/>
    <property type="match status" value="1"/>
</dbReference>
<keyword evidence="5" id="KW-1185">Reference proteome</keyword>
<evidence type="ECO:0000256" key="1">
    <source>
        <dbReference type="ARBA" id="ARBA00022679"/>
    </source>
</evidence>
<dbReference type="Pfam" id="PF00583">
    <property type="entry name" value="Acetyltransf_1"/>
    <property type="match status" value="1"/>
</dbReference>
<organism evidence="4 5">
    <name type="scientific">Sporolactobacillus laevolacticus DSM 442</name>
    <dbReference type="NCBI Taxonomy" id="1395513"/>
    <lineage>
        <taxon>Bacteria</taxon>
        <taxon>Bacillati</taxon>
        <taxon>Bacillota</taxon>
        <taxon>Bacilli</taxon>
        <taxon>Bacillales</taxon>
        <taxon>Sporolactobacillaceae</taxon>
        <taxon>Sporolactobacillus</taxon>
    </lineage>
</organism>
<dbReference type="SUPFAM" id="SSF55729">
    <property type="entry name" value="Acyl-CoA N-acyltransferases (Nat)"/>
    <property type="match status" value="1"/>
</dbReference>
<dbReference type="GO" id="GO:0016747">
    <property type="term" value="F:acyltransferase activity, transferring groups other than amino-acyl groups"/>
    <property type="evidence" value="ECO:0007669"/>
    <property type="project" value="InterPro"/>
</dbReference>
<dbReference type="InterPro" id="IPR050832">
    <property type="entry name" value="Bact_Acetyltransf"/>
</dbReference>
<keyword evidence="2" id="KW-0012">Acyltransferase</keyword>
<dbReference type="InterPro" id="IPR016181">
    <property type="entry name" value="Acyl_CoA_acyltransferase"/>
</dbReference>
<dbReference type="STRING" id="1395513.P343_14420"/>
<evidence type="ECO:0000313" key="5">
    <source>
        <dbReference type="Proteomes" id="UP000018296"/>
    </source>
</evidence>